<protein>
    <submittedName>
        <fullName evidence="1">Bm339</fullName>
    </submittedName>
</protein>
<organism evidence="1">
    <name type="scientific">Brugia malayi</name>
    <name type="common">Filarial nematode worm</name>
    <dbReference type="NCBI Taxonomy" id="6279"/>
    <lineage>
        <taxon>Eukaryota</taxon>
        <taxon>Metazoa</taxon>
        <taxon>Ecdysozoa</taxon>
        <taxon>Nematoda</taxon>
        <taxon>Chromadorea</taxon>
        <taxon>Rhabditida</taxon>
        <taxon>Spirurina</taxon>
        <taxon>Spiruromorpha</taxon>
        <taxon>Filarioidea</taxon>
        <taxon>Onchocercidae</taxon>
        <taxon>Brugia</taxon>
    </lineage>
</organism>
<evidence type="ECO:0000313" key="1">
    <source>
        <dbReference type="EMBL" id="CDP93436.1"/>
    </source>
</evidence>
<dbReference type="AlphaFoldDB" id="A0A0J9XRF6"/>
<proteinExistence type="predicted"/>
<sequence length="52" mass="6257">MQLYFWDECTLLNEWTSSMQEVSSERCKLLLPNEILTVFIEKLAFKRFTPVQ</sequence>
<accession>A0A0J9XRF6</accession>
<reference evidence="1" key="2">
    <citation type="submission" date="2012-12" db="EMBL/GenBank/DDBJ databases">
        <authorList>
            <person name="Gao Y.W."/>
            <person name="Fan S.T."/>
            <person name="Sun H.T."/>
            <person name="Wang Z."/>
            <person name="Gao X.L."/>
            <person name="Li Y.G."/>
            <person name="Wang T.C."/>
            <person name="Zhang K."/>
            <person name="Xu W.W."/>
            <person name="Yu Z.J."/>
            <person name="Xia X.Z."/>
        </authorList>
    </citation>
    <scope>NUCLEOTIDE SEQUENCE</scope>
    <source>
        <strain evidence="1">FR3</strain>
    </source>
</reference>
<name>A0A0J9XRF6_BRUMA</name>
<reference evidence="1" key="1">
    <citation type="journal article" date="2007" name="Science">
        <title>Draft genome of the filarial nematode parasite Brugia malayi.</title>
        <authorList>
            <person name="Ghedin E."/>
            <person name="Wang S."/>
            <person name="Spiro D."/>
            <person name="Caler E."/>
            <person name="Zhao Q."/>
            <person name="Crabtree J."/>
            <person name="Allen J.E."/>
            <person name="Delcher A.L."/>
            <person name="Guiliano D.B."/>
            <person name="Miranda-Saavedra D."/>
            <person name="Angiuoli S.V."/>
            <person name="Creasy T."/>
            <person name="Amedeo P."/>
            <person name="Haas B."/>
            <person name="El-Sayed N.M."/>
            <person name="Wortman J.R."/>
            <person name="Feldblyum T."/>
            <person name="Tallon L."/>
            <person name="Schatz M."/>
            <person name="Shumway M."/>
            <person name="Koo H."/>
            <person name="Salzberg S.L."/>
            <person name="Schobel S."/>
            <person name="Pertea M."/>
            <person name="Pop M."/>
            <person name="White O."/>
            <person name="Barton G.J."/>
            <person name="Carlow C.K."/>
            <person name="Crawford M.J."/>
            <person name="Daub J."/>
            <person name="Dimmic M.W."/>
            <person name="Estes C.F."/>
            <person name="Foster J.M."/>
            <person name="Ganatra M."/>
            <person name="Gregory W.F."/>
            <person name="Johnson N.M."/>
            <person name="Jin J."/>
            <person name="Komuniecki R."/>
            <person name="Korf I."/>
            <person name="Kumar S."/>
            <person name="Laney S."/>
            <person name="Li B.W."/>
            <person name="Li W."/>
            <person name="Lindblom T.H."/>
            <person name="Lustigman S."/>
            <person name="Ma D."/>
            <person name="Maina C.V."/>
            <person name="Martin D.M."/>
            <person name="McCarter J.P."/>
            <person name="McReynolds L."/>
            <person name="Mitreva M."/>
            <person name="Nutman T.B."/>
            <person name="Parkinson J."/>
            <person name="Peregrin-Alvarez J.M."/>
            <person name="Poole C."/>
            <person name="Ren Q."/>
            <person name="Saunders L."/>
            <person name="Sluder A.E."/>
            <person name="Smith K."/>
            <person name="Stanke M."/>
            <person name="Unnasch T.R."/>
            <person name="Ware J."/>
            <person name="Wei A.D."/>
            <person name="Weil G."/>
            <person name="Williams D.J."/>
            <person name="Zhang Y."/>
            <person name="Williams S.A."/>
            <person name="Fraser-Liggett C."/>
            <person name="Slatko B."/>
            <person name="Blaxter M.L."/>
            <person name="Scott A.L."/>
        </authorList>
    </citation>
    <scope>NUCLEOTIDE SEQUENCE</scope>
    <source>
        <strain evidence="1">FR3</strain>
    </source>
</reference>
<gene>
    <name evidence="1" type="ORF">Bm339</name>
    <name evidence="1" type="ORF">BM_Bm339</name>
</gene>
<dbReference type="EMBL" id="LN856869">
    <property type="protein sequence ID" value="CDP93436.1"/>
    <property type="molecule type" value="Genomic_DNA"/>
</dbReference>